<dbReference type="InterPro" id="IPR006665">
    <property type="entry name" value="OmpA-like"/>
</dbReference>
<dbReference type="PRINTS" id="PR01021">
    <property type="entry name" value="OMPADOMAIN"/>
</dbReference>
<evidence type="ECO:0000313" key="8">
    <source>
        <dbReference type="EMBL" id="AAZ56314.1"/>
    </source>
</evidence>
<keyword evidence="2 4" id="KW-0472">Membrane</keyword>
<dbReference type="GO" id="GO:0009279">
    <property type="term" value="C:cell outer membrane"/>
    <property type="evidence" value="ECO:0007669"/>
    <property type="project" value="UniProtKB-SubCell"/>
</dbReference>
<evidence type="ECO:0000256" key="1">
    <source>
        <dbReference type="ARBA" id="ARBA00004442"/>
    </source>
</evidence>
<dbReference type="InterPro" id="IPR050330">
    <property type="entry name" value="Bact_OuterMem_StrucFunc"/>
</dbReference>
<evidence type="ECO:0000256" key="2">
    <source>
        <dbReference type="ARBA" id="ARBA00023136"/>
    </source>
</evidence>
<dbReference type="HOGENOM" id="CLU_789483_0_0_11"/>
<sequence length="356" mass="38008">MNRLIATSGFLRASCLLLAAALSTVLLSSCVSSPDSSTNPEQSTGDVESDGGSDTSGNGDGRSPIATALANAAVGGRNLRFDIYSLERHSPEILVLNLGITNIGRENTYIFYTLAEFGDPNAEPTTPNGVSLIDMQNNKRHMPLKLTDGKTCHCSDWSGQKDLSPGESIDIWAAYPAPPEDVELMTVMTPVTPDFLDIPITEAASPDPDIVNTPVAEPRILDFWAFQDDIDGSSSRSETGDTTSIMLSSDVLFDLNESTLTDAADETLRAVAEEIDASSTTTVKIDGHTDNTGNDAINNPLSLDRAKAVEKRLKELITRDGITFEVAGHGSADPVADNGTEEGRAKNRRVTITFSK</sequence>
<dbReference type="InterPro" id="IPR006664">
    <property type="entry name" value="OMP_bac"/>
</dbReference>
<dbReference type="STRING" id="269800.Tfu_2281"/>
<keyword evidence="6" id="KW-0732">Signal</keyword>
<dbReference type="PROSITE" id="PS51123">
    <property type="entry name" value="OMPA_2"/>
    <property type="match status" value="1"/>
</dbReference>
<reference evidence="8" key="1">
    <citation type="submission" date="2005-07" db="EMBL/GenBank/DDBJ databases">
        <title>Complete sequence of Thermobifida fusca YX.</title>
        <authorList>
            <consortium name="US DOE Joint Genome Institute"/>
            <person name="Copeland A."/>
            <person name="Lucas S."/>
            <person name="Lapidus A."/>
            <person name="Barry K."/>
            <person name="Detter J.C."/>
            <person name="Glavina T."/>
            <person name="Hammon N."/>
            <person name="Israni S."/>
            <person name="Pitluck S."/>
            <person name="Di Bartolo G."/>
            <person name="Chain P."/>
            <person name="Schmutz J."/>
            <person name="Larimer F."/>
            <person name="Land M."/>
            <person name="Lykidis A."/>
            <person name="Richardson P."/>
        </authorList>
    </citation>
    <scope>NUCLEOTIDE SEQUENCE</scope>
    <source>
        <strain evidence="8">YX</strain>
    </source>
</reference>
<dbReference type="KEGG" id="tfu:Tfu_2281"/>
<feature type="chain" id="PRO_5039725047" evidence="6">
    <location>
        <begin position="20"/>
        <end position="356"/>
    </location>
</feature>
<evidence type="ECO:0000256" key="3">
    <source>
        <dbReference type="ARBA" id="ARBA00023237"/>
    </source>
</evidence>
<comment type="subcellular location">
    <subcellularLocation>
        <location evidence="1">Cell outer membrane</location>
    </subcellularLocation>
</comment>
<dbReference type="PANTHER" id="PTHR30329:SF21">
    <property type="entry name" value="LIPOPROTEIN YIAD-RELATED"/>
    <property type="match status" value="1"/>
</dbReference>
<keyword evidence="3" id="KW-0998">Cell outer membrane</keyword>
<dbReference type="PANTHER" id="PTHR30329">
    <property type="entry name" value="STATOR ELEMENT OF FLAGELLAR MOTOR COMPLEX"/>
    <property type="match status" value="1"/>
</dbReference>
<evidence type="ECO:0000256" key="6">
    <source>
        <dbReference type="SAM" id="SignalP"/>
    </source>
</evidence>
<evidence type="ECO:0000256" key="5">
    <source>
        <dbReference type="SAM" id="MobiDB-lite"/>
    </source>
</evidence>
<gene>
    <name evidence="8" type="ordered locus">Tfu_2281</name>
</gene>
<feature type="domain" description="OmpA-like" evidence="7">
    <location>
        <begin position="240"/>
        <end position="356"/>
    </location>
</feature>
<feature type="region of interest" description="Disordered" evidence="5">
    <location>
        <begin position="333"/>
        <end position="356"/>
    </location>
</feature>
<dbReference type="EMBL" id="CP000088">
    <property type="protein sequence ID" value="AAZ56314.1"/>
    <property type="molecule type" value="Genomic_DNA"/>
</dbReference>
<organism evidence="8">
    <name type="scientific">Thermobifida fusca (strain YX)</name>
    <dbReference type="NCBI Taxonomy" id="269800"/>
    <lineage>
        <taxon>Bacteria</taxon>
        <taxon>Bacillati</taxon>
        <taxon>Actinomycetota</taxon>
        <taxon>Actinomycetes</taxon>
        <taxon>Streptosporangiales</taxon>
        <taxon>Nocardiopsidaceae</taxon>
        <taxon>Thermobifida</taxon>
    </lineage>
</organism>
<dbReference type="AlphaFoldDB" id="Q47MK6"/>
<protein>
    <submittedName>
        <fullName evidence="8">Similar to Outer membrane protein and related peptidoglycan-associated (Lipo)proteins</fullName>
    </submittedName>
</protein>
<dbReference type="PROSITE" id="PS51257">
    <property type="entry name" value="PROKAR_LIPOPROTEIN"/>
    <property type="match status" value="1"/>
</dbReference>
<dbReference type="eggNOG" id="COG2885">
    <property type="taxonomic scope" value="Bacteria"/>
</dbReference>
<proteinExistence type="predicted"/>
<dbReference type="CDD" id="cd07185">
    <property type="entry name" value="OmpA_C-like"/>
    <property type="match status" value="1"/>
</dbReference>
<dbReference type="InterPro" id="IPR036737">
    <property type="entry name" value="OmpA-like_sf"/>
</dbReference>
<dbReference type="RefSeq" id="WP_011292704.1">
    <property type="nucleotide sequence ID" value="NC_007333.1"/>
</dbReference>
<accession>Q47MK6</accession>
<feature type="region of interest" description="Disordered" evidence="5">
    <location>
        <begin position="33"/>
        <end position="64"/>
    </location>
</feature>
<evidence type="ECO:0000259" key="7">
    <source>
        <dbReference type="PROSITE" id="PS51123"/>
    </source>
</evidence>
<dbReference type="Pfam" id="PF00691">
    <property type="entry name" value="OmpA"/>
    <property type="match status" value="1"/>
</dbReference>
<dbReference type="SUPFAM" id="SSF103088">
    <property type="entry name" value="OmpA-like"/>
    <property type="match status" value="1"/>
</dbReference>
<feature type="signal peptide" evidence="6">
    <location>
        <begin position="1"/>
        <end position="19"/>
    </location>
</feature>
<name>Q47MK6_THEFY</name>
<evidence type="ECO:0000256" key="4">
    <source>
        <dbReference type="PROSITE-ProRule" id="PRU00473"/>
    </source>
</evidence>
<dbReference type="Gene3D" id="3.30.1330.60">
    <property type="entry name" value="OmpA-like domain"/>
    <property type="match status" value="1"/>
</dbReference>